<dbReference type="CDD" id="cd01344">
    <property type="entry name" value="PL2_Passenger_AT"/>
    <property type="match status" value="1"/>
</dbReference>
<dbReference type="InterPro" id="IPR006315">
    <property type="entry name" value="OM_autotransptr_brl_dom"/>
</dbReference>
<dbReference type="EMBL" id="JAUTAS010000001">
    <property type="protein sequence ID" value="MDQ1108479.1"/>
    <property type="molecule type" value="Genomic_DNA"/>
</dbReference>
<dbReference type="GO" id="GO:0019867">
    <property type="term" value="C:outer membrane"/>
    <property type="evidence" value="ECO:0007669"/>
    <property type="project" value="InterPro"/>
</dbReference>
<dbReference type="SMART" id="SM00869">
    <property type="entry name" value="Autotransporter"/>
    <property type="match status" value="1"/>
</dbReference>
<dbReference type="Pfam" id="PF03797">
    <property type="entry name" value="Autotransporter"/>
    <property type="match status" value="1"/>
</dbReference>
<dbReference type="Gene3D" id="2.40.128.130">
    <property type="entry name" value="Autotransporter beta-domain"/>
    <property type="match status" value="1"/>
</dbReference>
<dbReference type="SUPFAM" id="SSF51126">
    <property type="entry name" value="Pectin lyase-like"/>
    <property type="match status" value="1"/>
</dbReference>
<dbReference type="PANTHER" id="PTHR12338">
    <property type="entry name" value="AUTOTRANSPORTER"/>
    <property type="match status" value="1"/>
</dbReference>
<dbReference type="SUPFAM" id="SSF103515">
    <property type="entry name" value="Autotransporter"/>
    <property type="match status" value="1"/>
</dbReference>
<evidence type="ECO:0000259" key="2">
    <source>
        <dbReference type="PROSITE" id="PS51208"/>
    </source>
</evidence>
<dbReference type="AlphaFoldDB" id="A0AAP5AGR2"/>
<dbReference type="PANTHER" id="PTHR12338:SF5">
    <property type="entry name" value="ANTIGEN 43-RELATED"/>
    <property type="match status" value="1"/>
</dbReference>
<dbReference type="InterPro" id="IPR005546">
    <property type="entry name" value="Autotransporte_beta"/>
</dbReference>
<comment type="caution">
    <text evidence="3">The sequence shown here is derived from an EMBL/GenBank/DDBJ whole genome shotgun (WGS) entry which is preliminary data.</text>
</comment>
<protein>
    <submittedName>
        <fullName evidence="3">Autotransporter family porin</fullName>
    </submittedName>
</protein>
<feature type="signal peptide" evidence="1">
    <location>
        <begin position="1"/>
        <end position="30"/>
    </location>
</feature>
<dbReference type="Pfam" id="PF18883">
    <property type="entry name" value="AC_1"/>
    <property type="match status" value="1"/>
</dbReference>
<dbReference type="InterPro" id="IPR050909">
    <property type="entry name" value="Bact_Autotransporter_VF"/>
</dbReference>
<dbReference type="NCBIfam" id="TIGR01414">
    <property type="entry name" value="autotrans_barl"/>
    <property type="match status" value="1"/>
</dbReference>
<dbReference type="InterPro" id="IPR011050">
    <property type="entry name" value="Pectin_lyase_fold/virulence"/>
</dbReference>
<organism evidence="3 4">
    <name type="scientific">Stenotrophomonas rhizophila</name>
    <dbReference type="NCBI Taxonomy" id="216778"/>
    <lineage>
        <taxon>Bacteria</taxon>
        <taxon>Pseudomonadati</taxon>
        <taxon>Pseudomonadota</taxon>
        <taxon>Gammaproteobacteria</taxon>
        <taxon>Lysobacterales</taxon>
        <taxon>Lysobacteraceae</taxon>
        <taxon>Stenotrophomonas</taxon>
    </lineage>
</organism>
<dbReference type="Proteomes" id="UP001226084">
    <property type="component" value="Unassembled WGS sequence"/>
</dbReference>
<dbReference type="PROSITE" id="PS51208">
    <property type="entry name" value="AUTOTRANSPORTER"/>
    <property type="match status" value="1"/>
</dbReference>
<proteinExistence type="predicted"/>
<evidence type="ECO:0000256" key="1">
    <source>
        <dbReference type="SAM" id="SignalP"/>
    </source>
</evidence>
<dbReference type="InterPro" id="IPR036709">
    <property type="entry name" value="Autotransporte_beta_dom_sf"/>
</dbReference>
<reference evidence="3" key="1">
    <citation type="submission" date="2023-07" db="EMBL/GenBank/DDBJ databases">
        <title>Functional and genomic diversity of the sorghum phyllosphere microbiome.</title>
        <authorList>
            <person name="Shade A."/>
        </authorList>
    </citation>
    <scope>NUCLEOTIDE SEQUENCE</scope>
    <source>
        <strain evidence="3">SORGH_AS_0457</strain>
    </source>
</reference>
<dbReference type="Gene3D" id="2.160.20.20">
    <property type="match status" value="1"/>
</dbReference>
<feature type="domain" description="Autotransporter" evidence="2">
    <location>
        <begin position="635"/>
        <end position="912"/>
    </location>
</feature>
<dbReference type="InterPro" id="IPR043990">
    <property type="entry name" value="AC_1"/>
</dbReference>
<evidence type="ECO:0000313" key="4">
    <source>
        <dbReference type="Proteomes" id="UP001226084"/>
    </source>
</evidence>
<sequence>MTAITPCGPRRMLVTAIAVTLATLPLAAAAATLTGPGSTHTIQPGDLREDWTVSDGAELTIAAGGLAGPTQVDNARVIGTDVDISGLFGIRVANGGSADINGGTMTFTSPFADAGGVSSGSTMGINAVTVTSAGRGFSATGDGSELTLTNTTITAGGEALQVDDGALLVLDNVQASSDGSASGALGYGLDMAGGTARVSSSTLSGSLAGVAMTGGELVMDASTITSSGTALSMVGTGTAGPAATLSGSEVTGSTGATVTRGASLTLAGSQVRGTAGSGSGANNGVGVALNNATLVVSQGSTLEGSNSALSITGSATGTSTVVVDQSRLVSTNGPAIVMPQSGNADLRIANGSTVEAGNGVILQVGSGATANLEVVASALVGDIIGQTRGTSSAEVNIALGEGASLTGAIVNGNTVALTGAQWRLTGDSTVQDLSLSGASLLALGDGTSFNTLQVAGNYVGDGGTLLFNTVLAGDDASSDRLLIDGDTSGQTNVRVNNVGGAGAQTSQGISLIEIGGASNGTFDLAGRAVGGQYEYFLFKSAADGNWYLRSELPDPCDADPTQPGCVDPEPDPCLIDPTAPGCVDPEPDPCAIDPTLPECVDPEPVPVLRPEPGAYLANLQAAEGMFRLGYHERHAGQNSGRAWVRVDGARSRFDADSRQLDVHGSSQALSVGTDLLRNAQGSALGVMLSSGNASSTSTSTLTGYYARGKVRGAALGVYATWRAAADADPYTGFYLDGSLQHARFSNRVEGAALATERYDTRAWQGALEAGHAFRLGRGEHGGVFIEPQLQVGYTRWNDVRHLEQNGTLVTTEDANGTFGRVGVRLSGVTRWDGLAASVQPYIAAHWIRTGADARVRMDDERVDARIPRNRGEFSAGASLVFANGFGAWGGLSLQQGQGYFQRSAQLGLSYRW</sequence>
<feature type="chain" id="PRO_5042861677" evidence="1">
    <location>
        <begin position="31"/>
        <end position="912"/>
    </location>
</feature>
<dbReference type="InterPro" id="IPR012332">
    <property type="entry name" value="Autotransporter_pectin_lyase_C"/>
</dbReference>
<evidence type="ECO:0000313" key="3">
    <source>
        <dbReference type="EMBL" id="MDQ1108479.1"/>
    </source>
</evidence>
<dbReference type="RefSeq" id="WP_307106866.1">
    <property type="nucleotide sequence ID" value="NZ_JAUTAS010000001.1"/>
</dbReference>
<accession>A0AAP5AGR2</accession>
<name>A0AAP5AGR2_9GAMM</name>
<keyword evidence="1" id="KW-0732">Signal</keyword>
<gene>
    <name evidence="3" type="ORF">QE424_001638</name>
</gene>